<dbReference type="Pfam" id="PF00746">
    <property type="entry name" value="Gram_pos_anchor"/>
    <property type="match status" value="1"/>
</dbReference>
<protein>
    <submittedName>
        <fullName evidence="10">LPXTG cell wall anchor domain-containing protein</fullName>
    </submittedName>
</protein>
<dbReference type="Pfam" id="PF06458">
    <property type="entry name" value="MucBP"/>
    <property type="match status" value="2"/>
</dbReference>
<dbReference type="Gene3D" id="2.60.40.740">
    <property type="match status" value="3"/>
</dbReference>
<dbReference type="InterPro" id="IPR026345">
    <property type="entry name" value="Adh_isopep-form_adh_dom"/>
</dbReference>
<evidence type="ECO:0000313" key="10">
    <source>
        <dbReference type="EMBL" id="NKZ19701.1"/>
    </source>
</evidence>
<dbReference type="NCBIfam" id="TIGR01167">
    <property type="entry name" value="LPXTG_anchor"/>
    <property type="match status" value="1"/>
</dbReference>
<dbReference type="InterPro" id="IPR009459">
    <property type="entry name" value="MucBP_dom"/>
</dbReference>
<keyword evidence="2" id="KW-0964">Secreted</keyword>
<dbReference type="PROSITE" id="PS50847">
    <property type="entry name" value="GRAM_POS_ANCHORING"/>
    <property type="match status" value="1"/>
</dbReference>
<name>A0A7X6MXF4_9STRE</name>
<dbReference type="RefSeq" id="WP_168548461.1">
    <property type="nucleotide sequence ID" value="NZ_JAAXPR010000003.1"/>
</dbReference>
<feature type="chain" id="PRO_5038480935" evidence="8">
    <location>
        <begin position="40"/>
        <end position="1261"/>
    </location>
</feature>
<keyword evidence="7" id="KW-0472">Membrane</keyword>
<evidence type="ECO:0000256" key="3">
    <source>
        <dbReference type="ARBA" id="ARBA00022729"/>
    </source>
</evidence>
<feature type="compositionally biased region" description="Basic and acidic residues" evidence="6">
    <location>
        <begin position="246"/>
        <end position="255"/>
    </location>
</feature>
<feature type="domain" description="Gram-positive cocci surface proteins LPxTG" evidence="9">
    <location>
        <begin position="1228"/>
        <end position="1261"/>
    </location>
</feature>
<feature type="signal peptide" evidence="8">
    <location>
        <begin position="1"/>
        <end position="39"/>
    </location>
</feature>
<proteinExistence type="predicted"/>
<reference evidence="10 11" key="1">
    <citation type="submission" date="2020-04" db="EMBL/GenBank/DDBJ databases">
        <title>MicrobeNet Type strains.</title>
        <authorList>
            <person name="Nicholson A.C."/>
        </authorList>
    </citation>
    <scope>NUCLEOTIDE SEQUENCE [LARGE SCALE GENOMIC DNA]</scope>
    <source>
        <strain evidence="10 11">CCUG 69612</strain>
    </source>
</reference>
<feature type="compositionally biased region" description="Pro residues" evidence="6">
    <location>
        <begin position="1194"/>
        <end position="1215"/>
    </location>
</feature>
<evidence type="ECO:0000313" key="11">
    <source>
        <dbReference type="Proteomes" id="UP000522720"/>
    </source>
</evidence>
<evidence type="ECO:0000256" key="4">
    <source>
        <dbReference type="ARBA" id="ARBA00022737"/>
    </source>
</evidence>
<dbReference type="EMBL" id="JAAXPR010000003">
    <property type="protein sequence ID" value="NKZ19701.1"/>
    <property type="molecule type" value="Genomic_DNA"/>
</dbReference>
<feature type="region of interest" description="Disordered" evidence="6">
    <location>
        <begin position="59"/>
        <end position="83"/>
    </location>
</feature>
<dbReference type="Gene3D" id="3.10.20.320">
    <property type="entry name" value="Putative peptidoglycan bound protein (lpxtg motif)"/>
    <property type="match status" value="2"/>
</dbReference>
<dbReference type="Pfam" id="PF17998">
    <property type="entry name" value="AgI_II_C2"/>
    <property type="match status" value="1"/>
</dbReference>
<dbReference type="InterPro" id="IPR032300">
    <property type="entry name" value="Antigen_C"/>
</dbReference>
<dbReference type="InterPro" id="IPR041237">
    <property type="entry name" value="BspA_v"/>
</dbReference>
<comment type="caution">
    <text evidence="10">The sequence shown here is derived from an EMBL/GenBank/DDBJ whole genome shotgun (WGS) entry which is preliminary data.</text>
</comment>
<keyword evidence="11" id="KW-1185">Reference proteome</keyword>
<feature type="region of interest" description="Disordered" evidence="6">
    <location>
        <begin position="1192"/>
        <end position="1215"/>
    </location>
</feature>
<organism evidence="10 11">
    <name type="scientific">Streptococcus ovuberis</name>
    <dbReference type="NCBI Taxonomy" id="1936207"/>
    <lineage>
        <taxon>Bacteria</taxon>
        <taxon>Bacillati</taxon>
        <taxon>Bacillota</taxon>
        <taxon>Bacilli</taxon>
        <taxon>Lactobacillales</taxon>
        <taxon>Streptococcaceae</taxon>
        <taxon>Streptococcus</taxon>
    </lineage>
</organism>
<keyword evidence="7" id="KW-0812">Transmembrane</keyword>
<dbReference type="NCBIfam" id="TIGR03726">
    <property type="entry name" value="strep_RK_lipo"/>
    <property type="match status" value="1"/>
</dbReference>
<keyword evidence="4" id="KW-0677">Repeat</keyword>
<feature type="region of interest" description="Disordered" evidence="6">
    <location>
        <begin position="246"/>
        <end position="267"/>
    </location>
</feature>
<evidence type="ECO:0000256" key="6">
    <source>
        <dbReference type="SAM" id="MobiDB-lite"/>
    </source>
</evidence>
<dbReference type="Pfam" id="PF16364">
    <property type="entry name" value="Antigen_C"/>
    <property type="match status" value="1"/>
</dbReference>
<dbReference type="InterPro" id="IPR021197">
    <property type="entry name" value="Cross-wall-target_lipo_motif"/>
</dbReference>
<keyword evidence="5" id="KW-0572">Peptidoglycan-anchor</keyword>
<evidence type="ECO:0000256" key="8">
    <source>
        <dbReference type="SAM" id="SignalP"/>
    </source>
</evidence>
<dbReference type="InterPro" id="IPR019931">
    <property type="entry name" value="LPXTG_anchor"/>
</dbReference>
<keyword evidence="7" id="KW-1133">Transmembrane helix</keyword>
<dbReference type="Pfam" id="PF18220">
    <property type="entry name" value="BspA_v"/>
    <property type="match status" value="1"/>
</dbReference>
<evidence type="ECO:0000256" key="2">
    <source>
        <dbReference type="ARBA" id="ARBA00022525"/>
    </source>
</evidence>
<gene>
    <name evidence="10" type="ORF">HF992_02350</name>
</gene>
<keyword evidence="3 8" id="KW-0732">Signal</keyword>
<evidence type="ECO:0000256" key="1">
    <source>
        <dbReference type="ARBA" id="ARBA00022512"/>
    </source>
</evidence>
<evidence type="ECO:0000259" key="9">
    <source>
        <dbReference type="PROSITE" id="PS50847"/>
    </source>
</evidence>
<evidence type="ECO:0000256" key="7">
    <source>
        <dbReference type="SAM" id="Phobius"/>
    </source>
</evidence>
<accession>A0A7X6MXF4</accession>
<dbReference type="NCBIfam" id="TIGR04228">
    <property type="entry name" value="isopep_sspB_C2"/>
    <property type="match status" value="1"/>
</dbReference>
<dbReference type="AlphaFoldDB" id="A0A7X6MXF4"/>
<feature type="transmembrane region" description="Helical" evidence="7">
    <location>
        <begin position="1237"/>
        <end position="1255"/>
    </location>
</feature>
<keyword evidence="1" id="KW-0134">Cell wall</keyword>
<dbReference type="Proteomes" id="UP000522720">
    <property type="component" value="Unassembled WGS sequence"/>
</dbReference>
<evidence type="ECO:0000256" key="5">
    <source>
        <dbReference type="ARBA" id="ARBA00023088"/>
    </source>
</evidence>
<sequence>MNQNTTQKGRGYFRKSKAYGLVCGIALGAMLFMSNSVSADEVSPVETAPTAVLTDNPATNLQSAQPETPVANQEATAQSGNQTGTLTSEVTSEALNSAVESATQAGVEVNQTETVTHNTLTEAQADLNTQVETVNKAEVAHTTANEVIQEAVGKAVGETEATGTIKVTAAEAEAKSKEIAAKVEEVSKSNQAKLDEQAKAQAEIDKKNAEIKANNEARAEAIAKNKAIDEANAAEQARVDKLNAEGQAEVDKRNAEGQAAVDAKNKEAKDKIDAQNKALQDAYNAALARFNNGTSFSANVEARTQNVDNLEYGDSFMKATVDDRTGDFTLHYDVNDGVGVFGEGKINGRINWTVSSDGKAGEVIVVSTVTLKNHSFKNFTANRAVNQNISLHIQDLKGNNVYSHQYDGNSDFDIPINKTLDVNLRTTLAPNQTSSLIQVLNVDDNWIHNTHGQVFVQFRNTNQKPGDLKLIQSTPDTGSFEPDKYEPIKPNLTPKVDVPEERFVLPPAPSPELDKIGYEKLVVTTNVHDVLLDQKPSNDKDVINADQVSVDGQLVPKGSTVTWTLANDSLKAGREVVTAYTMSDPLPSGFEIDAKATAEASPAYLVTFDETGKASLVATEATLKAINADLTKDVAIPVATIVGRVVNDGATYKNTFTTTITTPKGEYTTVSDTPVVYTPGSEVRTYNGNVVVRYRSTDGLKIAENAIDVEDGKVGSSYDTTDNKPAIIAFEGNQYKLTEKVEGAENGKVIDGTIYVTYFYDLVAKEAGKGSVIVHYVEEGTNRPIAVDVVDTPSAPVGESYETTDNKPGTIKTNDGIEYELIPTATIGNETGKVVEGVTEVTYVYKRLTPKPETPTPTDNLIEPKKDVVDDKGNSIDGKSVLPNTTLNYLAKQDFDQYRGMLASRSAILKNFLHLEDLKDEALDGKSLVVNSITASNGDDVRELLEMRHVLSLDALEEKLQTLIKDSGISPVGEFYLWVAKDPQKFFEAYVQKGLDITYNLSFKIKETFKEGDITNQTFQIDFGNGYAGNVVVNNLPVLAIHKDVLDKDGKSIDGGTVQIGDEVTYKLEGWVIPADRGYDFHEYRFVDQLQATHDEYQAYRFEAKVDITLADGTVIKAGADLKDHVETVYDAKFGLFVARFKEDFLKSIQRESAFGADGYITVKRIKAGDVTNSYQLYVNGNPVVSNVVITHTPPKPTPPAPEAPTPEKPVTPTPVTPATPVVAAKVLPQTGDGGSIGLLMAGLVSAMSGLGFAVRKRKED</sequence>